<protein>
    <submittedName>
        <fullName evidence="1">Uncharacterized protein</fullName>
    </submittedName>
</protein>
<evidence type="ECO:0000313" key="2">
    <source>
        <dbReference type="Proteomes" id="UP000249082"/>
    </source>
</evidence>
<comment type="caution">
    <text evidence="1">The sequence shown here is derived from an EMBL/GenBank/DDBJ whole genome shotgun (WGS) entry which is preliminary data.</text>
</comment>
<accession>A0A2W5NEQ8</accession>
<sequence length="79" mass="8892">MISVTSREIVKVTDFLRGTRFFVRWKGLCVVPRETGAGSVRLLPGGFHPKPPLRLQFGMLPESMSFILRGKLNCTTSIR</sequence>
<dbReference type="EMBL" id="QFPX01000022">
    <property type="protein sequence ID" value="PZQ51972.1"/>
    <property type="molecule type" value="Genomic_DNA"/>
</dbReference>
<name>A0A2W5NEQ8_9SPHN</name>
<proteinExistence type="predicted"/>
<evidence type="ECO:0000313" key="1">
    <source>
        <dbReference type="EMBL" id="PZQ51972.1"/>
    </source>
</evidence>
<dbReference type="Proteomes" id="UP000249082">
    <property type="component" value="Unassembled WGS sequence"/>
</dbReference>
<gene>
    <name evidence="1" type="ORF">DI555_20015</name>
</gene>
<reference evidence="1 2" key="1">
    <citation type="submission" date="2017-08" db="EMBL/GenBank/DDBJ databases">
        <title>Infants hospitalized years apart are colonized by the same room-sourced microbial strains.</title>
        <authorList>
            <person name="Brooks B."/>
            <person name="Olm M.R."/>
            <person name="Firek B.A."/>
            <person name="Baker R."/>
            <person name="Thomas B.C."/>
            <person name="Morowitz M.J."/>
            <person name="Banfield J.F."/>
        </authorList>
    </citation>
    <scope>NUCLEOTIDE SEQUENCE [LARGE SCALE GENOMIC DNA]</scope>
    <source>
        <strain evidence="1">S2_005_002_R2_33</strain>
    </source>
</reference>
<organism evidence="1 2">
    <name type="scientific">Novosphingobium pentaromativorans</name>
    <dbReference type="NCBI Taxonomy" id="205844"/>
    <lineage>
        <taxon>Bacteria</taxon>
        <taxon>Pseudomonadati</taxon>
        <taxon>Pseudomonadota</taxon>
        <taxon>Alphaproteobacteria</taxon>
        <taxon>Sphingomonadales</taxon>
        <taxon>Sphingomonadaceae</taxon>
        <taxon>Novosphingobium</taxon>
    </lineage>
</organism>
<dbReference type="AlphaFoldDB" id="A0A2W5NEQ8"/>